<proteinExistence type="predicted"/>
<organism evidence="2 3">
    <name type="scientific">Carnegiea gigantea</name>
    <dbReference type="NCBI Taxonomy" id="171969"/>
    <lineage>
        <taxon>Eukaryota</taxon>
        <taxon>Viridiplantae</taxon>
        <taxon>Streptophyta</taxon>
        <taxon>Embryophyta</taxon>
        <taxon>Tracheophyta</taxon>
        <taxon>Spermatophyta</taxon>
        <taxon>Magnoliopsida</taxon>
        <taxon>eudicotyledons</taxon>
        <taxon>Gunneridae</taxon>
        <taxon>Pentapetalae</taxon>
        <taxon>Caryophyllales</taxon>
        <taxon>Cactineae</taxon>
        <taxon>Cactaceae</taxon>
        <taxon>Cactoideae</taxon>
        <taxon>Echinocereeae</taxon>
        <taxon>Carnegiea</taxon>
    </lineage>
</organism>
<dbReference type="EMBL" id="JAKOGI010001091">
    <property type="protein sequence ID" value="KAJ8427806.1"/>
    <property type="molecule type" value="Genomic_DNA"/>
</dbReference>
<dbReference type="OrthoDB" id="1658288at2759"/>
<evidence type="ECO:0000256" key="1">
    <source>
        <dbReference type="SAM" id="MobiDB-lite"/>
    </source>
</evidence>
<evidence type="ECO:0000313" key="2">
    <source>
        <dbReference type="EMBL" id="KAJ8427806.1"/>
    </source>
</evidence>
<dbReference type="AlphaFoldDB" id="A0A9Q1JNC1"/>
<feature type="compositionally biased region" description="Basic and acidic residues" evidence="1">
    <location>
        <begin position="1"/>
        <end position="13"/>
    </location>
</feature>
<feature type="region of interest" description="Disordered" evidence="1">
    <location>
        <begin position="42"/>
        <end position="98"/>
    </location>
</feature>
<dbReference type="Proteomes" id="UP001153076">
    <property type="component" value="Unassembled WGS sequence"/>
</dbReference>
<keyword evidence="3" id="KW-1185">Reference proteome</keyword>
<evidence type="ECO:0000313" key="3">
    <source>
        <dbReference type="Proteomes" id="UP001153076"/>
    </source>
</evidence>
<reference evidence="2" key="1">
    <citation type="submission" date="2022-04" db="EMBL/GenBank/DDBJ databases">
        <title>Carnegiea gigantea Genome sequencing and assembly v2.</title>
        <authorList>
            <person name="Copetti D."/>
            <person name="Sanderson M.J."/>
            <person name="Burquez A."/>
            <person name="Wojciechowski M.F."/>
        </authorList>
    </citation>
    <scope>NUCLEOTIDE SEQUENCE</scope>
    <source>
        <strain evidence="2">SGP5-SGP5p</strain>
        <tissue evidence="2">Aerial part</tissue>
    </source>
</reference>
<dbReference type="Gene3D" id="1.25.40.10">
    <property type="entry name" value="Tetratricopeptide repeat domain"/>
    <property type="match status" value="1"/>
</dbReference>
<feature type="compositionally biased region" description="Acidic residues" evidence="1">
    <location>
        <begin position="69"/>
        <end position="88"/>
    </location>
</feature>
<accession>A0A9Q1JNC1</accession>
<comment type="caution">
    <text evidence="2">The sequence shown here is derived from an EMBL/GenBank/DDBJ whole genome shotgun (WGS) entry which is preliminary data.</text>
</comment>
<dbReference type="InterPro" id="IPR011990">
    <property type="entry name" value="TPR-like_helical_dom_sf"/>
</dbReference>
<name>A0A9Q1JNC1_9CARY</name>
<protein>
    <submittedName>
        <fullName evidence="2">Uncharacterized protein</fullName>
    </submittedName>
</protein>
<gene>
    <name evidence="2" type="ORF">Cgig2_029220</name>
</gene>
<dbReference type="PANTHER" id="PTHR47689:SF2">
    <property type="entry name" value="TETRATRICOPEPTIDE REPEAT (TPR)-LIKE SUPERFAMILY PROTEIN"/>
    <property type="match status" value="1"/>
</dbReference>
<dbReference type="PANTHER" id="PTHR47689">
    <property type="entry name" value="TETRATRICOPEPTIDE REPEAT (TPR)-LIKE SUPERFAMILY PROTEIN"/>
    <property type="match status" value="1"/>
</dbReference>
<sequence>MEDEEGNMKEERRMKHSPVLGLGFPLSSSKIGFSSSSIQIGITWGGRRGNGRESEGRANLGNRESIVKEEEEEDDDDDDDDDDDEEEESKPGLKYHPIKGRVLGHGHADYAETMFHLGTVLCLQGNLKDAEVLIQDSIRILEEGGQGESYACIRKLRCLAQSLVLLLRRKELQDNLERHHALVHWNPKQIVPFTSPEGRHRAVDDISAACLQIYSKSNNRLEEAENVQRKILHIMELTKSI</sequence>
<feature type="region of interest" description="Disordered" evidence="1">
    <location>
        <begin position="1"/>
        <end position="21"/>
    </location>
</feature>